<name>A0A8J2ZGP4_9RHOB</name>
<evidence type="ECO:0000313" key="1">
    <source>
        <dbReference type="EMBL" id="GGG62055.1"/>
    </source>
</evidence>
<dbReference type="Gene3D" id="3.30.1360.120">
    <property type="entry name" value="Probable tRNA modification gtpase trme, domain 1"/>
    <property type="match status" value="1"/>
</dbReference>
<dbReference type="AlphaFoldDB" id="A0A8J2ZGP4"/>
<sequence length="66" mass="7232">MQGRLSLQILLALSWTPPGRPTVDALGWFHVTIARLEDFVGRPVMISRTGYTGALGVEVLDAPRDL</sequence>
<dbReference type="SUPFAM" id="SSF103025">
    <property type="entry name" value="Folate-binding domain"/>
    <property type="match status" value="1"/>
</dbReference>
<accession>A0A8J2ZGP4</accession>
<comment type="caution">
    <text evidence="1">The sequence shown here is derived from an EMBL/GenBank/DDBJ whole genome shotgun (WGS) entry which is preliminary data.</text>
</comment>
<reference evidence="1" key="1">
    <citation type="journal article" date="2014" name="Int. J. Syst. Evol. Microbiol.">
        <title>Complete genome sequence of Corynebacterium casei LMG S-19264T (=DSM 44701T), isolated from a smear-ripened cheese.</title>
        <authorList>
            <consortium name="US DOE Joint Genome Institute (JGI-PGF)"/>
            <person name="Walter F."/>
            <person name="Albersmeier A."/>
            <person name="Kalinowski J."/>
            <person name="Ruckert C."/>
        </authorList>
    </citation>
    <scope>NUCLEOTIDE SEQUENCE</scope>
    <source>
        <strain evidence="1">CGMCC 1.15762</strain>
    </source>
</reference>
<evidence type="ECO:0000313" key="2">
    <source>
        <dbReference type="Proteomes" id="UP000617145"/>
    </source>
</evidence>
<keyword evidence="2" id="KW-1185">Reference proteome</keyword>
<dbReference type="InterPro" id="IPR027266">
    <property type="entry name" value="TrmE/GcvT-like"/>
</dbReference>
<protein>
    <submittedName>
        <fullName evidence="1">Uncharacterized protein</fullName>
    </submittedName>
</protein>
<proteinExistence type="predicted"/>
<dbReference type="EMBL" id="BMJV01000001">
    <property type="protein sequence ID" value="GGG62055.1"/>
    <property type="molecule type" value="Genomic_DNA"/>
</dbReference>
<dbReference type="Proteomes" id="UP000617145">
    <property type="component" value="Unassembled WGS sequence"/>
</dbReference>
<organism evidence="1 2">
    <name type="scientific">Salipiger pallidus</name>
    <dbReference type="NCBI Taxonomy" id="1775170"/>
    <lineage>
        <taxon>Bacteria</taxon>
        <taxon>Pseudomonadati</taxon>
        <taxon>Pseudomonadota</taxon>
        <taxon>Alphaproteobacteria</taxon>
        <taxon>Rhodobacterales</taxon>
        <taxon>Roseobacteraceae</taxon>
        <taxon>Salipiger</taxon>
    </lineage>
</organism>
<dbReference type="RefSeq" id="WP_229672946.1">
    <property type="nucleotide sequence ID" value="NZ_BMJV01000001.1"/>
</dbReference>
<gene>
    <name evidence="1" type="ORF">GCM10011415_05350</name>
</gene>
<reference evidence="1" key="2">
    <citation type="submission" date="2020-09" db="EMBL/GenBank/DDBJ databases">
        <authorList>
            <person name="Sun Q."/>
            <person name="Zhou Y."/>
        </authorList>
    </citation>
    <scope>NUCLEOTIDE SEQUENCE</scope>
    <source>
        <strain evidence="1">CGMCC 1.15762</strain>
    </source>
</reference>